<name>A0ABX1VN97_9PLAN</name>
<accession>A0ABX1VN97</accession>
<organism evidence="1 2">
    <name type="scientific">Alienimonas chondri</name>
    <dbReference type="NCBI Taxonomy" id="2681879"/>
    <lineage>
        <taxon>Bacteria</taxon>
        <taxon>Pseudomonadati</taxon>
        <taxon>Planctomycetota</taxon>
        <taxon>Planctomycetia</taxon>
        <taxon>Planctomycetales</taxon>
        <taxon>Planctomycetaceae</taxon>
        <taxon>Alienimonas</taxon>
    </lineage>
</organism>
<dbReference type="EMBL" id="WTPX01000224">
    <property type="protein sequence ID" value="NNJ27886.1"/>
    <property type="molecule type" value="Genomic_DNA"/>
</dbReference>
<gene>
    <name evidence="1" type="ORF">LzC2_39960</name>
</gene>
<evidence type="ECO:0000313" key="2">
    <source>
        <dbReference type="Proteomes" id="UP000609651"/>
    </source>
</evidence>
<protein>
    <submittedName>
        <fullName evidence="1">Uncharacterized protein</fullName>
    </submittedName>
</protein>
<proteinExistence type="predicted"/>
<dbReference type="RefSeq" id="WP_171189793.1">
    <property type="nucleotide sequence ID" value="NZ_WTPX01000224.1"/>
</dbReference>
<dbReference type="Proteomes" id="UP000609651">
    <property type="component" value="Unassembled WGS sequence"/>
</dbReference>
<comment type="caution">
    <text evidence="1">The sequence shown here is derived from an EMBL/GenBank/DDBJ whole genome shotgun (WGS) entry which is preliminary data.</text>
</comment>
<keyword evidence="2" id="KW-1185">Reference proteome</keyword>
<reference evidence="1 2" key="1">
    <citation type="journal article" date="2020" name="Syst. Appl. Microbiol.">
        <title>Alienimonas chondri sp. nov., a novel planctomycete isolated from the biofilm of the red alga Chondrus crispus.</title>
        <authorList>
            <person name="Vitorino I."/>
            <person name="Albuquerque L."/>
            <person name="Wiegand S."/>
            <person name="Kallscheuer N."/>
            <person name="da Costa M.S."/>
            <person name="Lobo-da-Cunha A."/>
            <person name="Jogler C."/>
            <person name="Lage O.M."/>
        </authorList>
    </citation>
    <scope>NUCLEOTIDE SEQUENCE [LARGE SCALE GENOMIC DNA]</scope>
    <source>
        <strain evidence="1 2">LzC2</strain>
    </source>
</reference>
<evidence type="ECO:0000313" key="1">
    <source>
        <dbReference type="EMBL" id="NNJ27886.1"/>
    </source>
</evidence>
<sequence>MQDPTWSSPSRAALGVLTFDPADNAWGGEIAGDGTDGGFDSLTYEVEDPSPGRVRELRIEVAEPTGDDPPAPPSDAAAALAERLATEQTAVMNAALNGFLAETRGDVAGHMWWSDAEEFSSMWDDEVGGPPPTDAAGLRPYFDGPAIVVYDAGSDGLDALDFDDERSQPVAELKFESIIDPEHGVSILLDHDARTVVGTGYQSSATAY</sequence>